<gene>
    <name evidence="1" type="ORF">Ocin01_16357</name>
</gene>
<proteinExistence type="predicted"/>
<evidence type="ECO:0000313" key="1">
    <source>
        <dbReference type="EMBL" id="ODM90319.1"/>
    </source>
</evidence>
<accession>A0A1D2MBL5</accession>
<dbReference type="EMBL" id="LJIJ01002035">
    <property type="protein sequence ID" value="ODM90319.1"/>
    <property type="molecule type" value="Genomic_DNA"/>
</dbReference>
<dbReference type="Proteomes" id="UP000094527">
    <property type="component" value="Unassembled WGS sequence"/>
</dbReference>
<sequence length="59" mass="6684">MFYLIKSRIMLAAKRYKNRLLSLDVEGAELDILKTIDFKALHFESLGGSSSHDVEGKNL</sequence>
<dbReference type="AlphaFoldDB" id="A0A1D2MBL5"/>
<organism evidence="1 2">
    <name type="scientific">Orchesella cincta</name>
    <name type="common">Springtail</name>
    <name type="synonym">Podura cincta</name>
    <dbReference type="NCBI Taxonomy" id="48709"/>
    <lineage>
        <taxon>Eukaryota</taxon>
        <taxon>Metazoa</taxon>
        <taxon>Ecdysozoa</taxon>
        <taxon>Arthropoda</taxon>
        <taxon>Hexapoda</taxon>
        <taxon>Collembola</taxon>
        <taxon>Entomobryomorpha</taxon>
        <taxon>Entomobryoidea</taxon>
        <taxon>Orchesellidae</taxon>
        <taxon>Orchesellinae</taxon>
        <taxon>Orchesella</taxon>
    </lineage>
</organism>
<evidence type="ECO:0000313" key="2">
    <source>
        <dbReference type="Proteomes" id="UP000094527"/>
    </source>
</evidence>
<comment type="caution">
    <text evidence="1">The sequence shown here is derived from an EMBL/GenBank/DDBJ whole genome shotgun (WGS) entry which is preliminary data.</text>
</comment>
<dbReference type="OrthoDB" id="6357215at2759"/>
<name>A0A1D2MBL5_ORCCI</name>
<protein>
    <submittedName>
        <fullName evidence="1">Protein Star</fullName>
    </submittedName>
</protein>
<reference evidence="1 2" key="1">
    <citation type="journal article" date="2016" name="Genome Biol. Evol.">
        <title>Gene Family Evolution Reflects Adaptation to Soil Environmental Stressors in the Genome of the Collembolan Orchesella cincta.</title>
        <authorList>
            <person name="Faddeeva-Vakhrusheva A."/>
            <person name="Derks M.F."/>
            <person name="Anvar S.Y."/>
            <person name="Agamennone V."/>
            <person name="Suring W."/>
            <person name="Smit S."/>
            <person name="van Straalen N.M."/>
            <person name="Roelofs D."/>
        </authorList>
    </citation>
    <scope>NUCLEOTIDE SEQUENCE [LARGE SCALE GENOMIC DNA]</scope>
    <source>
        <tissue evidence="1">Mixed pool</tissue>
    </source>
</reference>
<keyword evidence="2" id="KW-1185">Reference proteome</keyword>